<feature type="compositionally biased region" description="Basic and acidic residues" evidence="1">
    <location>
        <begin position="412"/>
        <end position="427"/>
    </location>
</feature>
<dbReference type="OrthoDB" id="10390601at2759"/>
<accession>A0A1X6NGF6</accession>
<evidence type="ECO:0000313" key="4">
    <source>
        <dbReference type="Proteomes" id="UP000194127"/>
    </source>
</evidence>
<reference evidence="3 4" key="1">
    <citation type="submission" date="2017-04" db="EMBL/GenBank/DDBJ databases">
        <title>Genome Sequence of the Model Brown-Rot Fungus Postia placenta SB12.</title>
        <authorList>
            <consortium name="DOE Joint Genome Institute"/>
            <person name="Gaskell J."/>
            <person name="Kersten P."/>
            <person name="Larrondo L.F."/>
            <person name="Canessa P."/>
            <person name="Martinez D."/>
            <person name="Hibbett D."/>
            <person name="Schmoll M."/>
            <person name="Kubicek C.P."/>
            <person name="Martinez A.T."/>
            <person name="Yadav J."/>
            <person name="Master E."/>
            <person name="Magnuson J.K."/>
            <person name="James T."/>
            <person name="Yaver D."/>
            <person name="Berka R."/>
            <person name="Labutti K."/>
            <person name="Lipzen A."/>
            <person name="Aerts A."/>
            <person name="Barry K."/>
            <person name="Henrissat B."/>
            <person name="Blanchette R."/>
            <person name="Grigoriev I."/>
            <person name="Cullen D."/>
        </authorList>
    </citation>
    <scope>NUCLEOTIDE SEQUENCE [LARGE SCALE GENOMIC DNA]</scope>
    <source>
        <strain evidence="3 4">MAD-698-R-SB12</strain>
    </source>
</reference>
<feature type="chain" id="PRO_5010867057" evidence="2">
    <location>
        <begin position="17"/>
        <end position="530"/>
    </location>
</feature>
<name>A0A1X6NGF6_9APHY</name>
<evidence type="ECO:0000256" key="2">
    <source>
        <dbReference type="SAM" id="SignalP"/>
    </source>
</evidence>
<evidence type="ECO:0000256" key="1">
    <source>
        <dbReference type="SAM" id="MobiDB-lite"/>
    </source>
</evidence>
<dbReference type="EMBL" id="KZ110591">
    <property type="protein sequence ID" value="OSX67704.1"/>
    <property type="molecule type" value="Genomic_DNA"/>
</dbReference>
<evidence type="ECO:0000313" key="3">
    <source>
        <dbReference type="EMBL" id="OSX67704.1"/>
    </source>
</evidence>
<sequence length="530" mass="56175">MLVGVLVGLFQGVGRAGDVPGVYARINQLAEARARRMGNNSDVLACCALGTDLGRGTGGAVRRLVIGVRVHGIVVRQRGPPTAAGGRARGAVRPGHSCESAVSLRRPRRRAAARLEGKRRLTRDEGRRLDDERRRGERLRLALLLLHLLDELAEELAAVRAHAAAPLDLVRGVHVLLLHLVAGEVAHARDLARVRARVVVVERVRLVGALEVVEHDPEERARARLRGEVDGEEEVEELERRVKVAGRELLWAGHALGGGEVIMRARGIDSGGAAMRGDRQTRTRHGGVDSADVGEERNFRKLDCEGGGLDHLIVNECHGAIGEDVIEKIILEVFPSERLCVAALDGEGLAAEVLGAGGGKGQRVSAGRGGEGETTDGVVTCLGSQGGTEGGAGPAERWSVGLDDAMKRRKGGEHEASTDPLGTRRREIRGFECGGKSHVWSGGSMPSPIHISFNSIDGSGSEGEKNAADRGGRGKADRTGRRYLDEDPGRAGACRESASALIVTVPMDPPRAHLSLAVVADPSSQTPTDL</sequence>
<dbReference type="AlphaFoldDB" id="A0A1X6NGF6"/>
<keyword evidence="4" id="KW-1185">Reference proteome</keyword>
<organism evidence="3 4">
    <name type="scientific">Postia placenta MAD-698-R-SB12</name>
    <dbReference type="NCBI Taxonomy" id="670580"/>
    <lineage>
        <taxon>Eukaryota</taxon>
        <taxon>Fungi</taxon>
        <taxon>Dikarya</taxon>
        <taxon>Basidiomycota</taxon>
        <taxon>Agaricomycotina</taxon>
        <taxon>Agaricomycetes</taxon>
        <taxon>Polyporales</taxon>
        <taxon>Adustoporiaceae</taxon>
        <taxon>Rhodonia</taxon>
    </lineage>
</organism>
<feature type="region of interest" description="Disordered" evidence="1">
    <location>
        <begin position="452"/>
        <end position="493"/>
    </location>
</feature>
<gene>
    <name evidence="3" type="ORF">POSPLADRAFT_1127771</name>
</gene>
<feature type="region of interest" description="Disordered" evidence="1">
    <location>
        <begin position="273"/>
        <end position="292"/>
    </location>
</feature>
<feature type="signal peptide" evidence="2">
    <location>
        <begin position="1"/>
        <end position="16"/>
    </location>
</feature>
<protein>
    <submittedName>
        <fullName evidence="3">Uncharacterized protein</fullName>
    </submittedName>
</protein>
<feature type="region of interest" description="Disordered" evidence="1">
    <location>
        <begin position="408"/>
        <end position="427"/>
    </location>
</feature>
<feature type="compositionally biased region" description="Basic and acidic residues" evidence="1">
    <location>
        <begin position="462"/>
        <end position="489"/>
    </location>
</feature>
<dbReference type="Proteomes" id="UP000194127">
    <property type="component" value="Unassembled WGS sequence"/>
</dbReference>
<dbReference type="RefSeq" id="XP_024344498.1">
    <property type="nucleotide sequence ID" value="XM_024483663.1"/>
</dbReference>
<proteinExistence type="predicted"/>
<keyword evidence="2" id="KW-0732">Signal</keyword>
<dbReference type="GeneID" id="36328612"/>